<sequence length="156" mass="16898">MFTLSVLTRRYTAVTFLVIFLHVLVGQCVCAAMGPRQAAQEQSAMPMPAGGKHAACHAAAQAAKRHNRQVPAGSHGSSQHECCKAKLTAVLAGLQAPTDVKAEIPAPLWLALPPTLDFTFARFTSWNRAEKVLLVPPQHLKPKIPDIRIFIQSLTV</sequence>
<organism evidence="1 2">
    <name type="scientific">Hymenobacter koreensis</name>
    <dbReference type="NCBI Taxonomy" id="1084523"/>
    <lineage>
        <taxon>Bacteria</taxon>
        <taxon>Pseudomonadati</taxon>
        <taxon>Bacteroidota</taxon>
        <taxon>Cytophagia</taxon>
        <taxon>Cytophagales</taxon>
        <taxon>Hymenobacteraceae</taxon>
        <taxon>Hymenobacter</taxon>
    </lineage>
</organism>
<evidence type="ECO:0008006" key="3">
    <source>
        <dbReference type="Google" id="ProtNLM"/>
    </source>
</evidence>
<protein>
    <recommendedName>
        <fullName evidence="3">Secreted protein</fullName>
    </recommendedName>
</protein>
<gene>
    <name evidence="1" type="ORF">GCM10023186_20220</name>
</gene>
<name>A0ABP8IYX0_9BACT</name>
<accession>A0ABP8IYX0</accession>
<dbReference type="Proteomes" id="UP001500454">
    <property type="component" value="Unassembled WGS sequence"/>
</dbReference>
<keyword evidence="2" id="KW-1185">Reference proteome</keyword>
<dbReference type="RefSeq" id="WP_345223818.1">
    <property type="nucleotide sequence ID" value="NZ_BAABHA010000004.1"/>
</dbReference>
<reference evidence="2" key="1">
    <citation type="journal article" date="2019" name="Int. J. Syst. Evol. Microbiol.">
        <title>The Global Catalogue of Microorganisms (GCM) 10K type strain sequencing project: providing services to taxonomists for standard genome sequencing and annotation.</title>
        <authorList>
            <consortium name="The Broad Institute Genomics Platform"/>
            <consortium name="The Broad Institute Genome Sequencing Center for Infectious Disease"/>
            <person name="Wu L."/>
            <person name="Ma J."/>
        </authorList>
    </citation>
    <scope>NUCLEOTIDE SEQUENCE [LARGE SCALE GENOMIC DNA]</scope>
    <source>
        <strain evidence="2">JCM 17924</strain>
    </source>
</reference>
<comment type="caution">
    <text evidence="1">The sequence shown here is derived from an EMBL/GenBank/DDBJ whole genome shotgun (WGS) entry which is preliminary data.</text>
</comment>
<evidence type="ECO:0000313" key="2">
    <source>
        <dbReference type="Proteomes" id="UP001500454"/>
    </source>
</evidence>
<proteinExistence type="predicted"/>
<dbReference type="EMBL" id="BAABHA010000004">
    <property type="protein sequence ID" value="GAA4381086.1"/>
    <property type="molecule type" value="Genomic_DNA"/>
</dbReference>
<evidence type="ECO:0000313" key="1">
    <source>
        <dbReference type="EMBL" id="GAA4381086.1"/>
    </source>
</evidence>